<accession>A0ABS1XVI5</accession>
<reference evidence="1 2" key="1">
    <citation type="submission" date="2021-01" db="EMBL/GenBank/DDBJ databases">
        <title>Draft genome sequence of Micromonospora sp. strain STR1_7.</title>
        <authorList>
            <person name="Karlyshev A."/>
            <person name="Jawad R."/>
        </authorList>
    </citation>
    <scope>NUCLEOTIDE SEQUENCE [LARGE SCALE GENOMIC DNA]</scope>
    <source>
        <strain evidence="1 2">STR1-7</strain>
    </source>
</reference>
<keyword evidence="2" id="KW-1185">Reference proteome</keyword>
<comment type="caution">
    <text evidence="1">The sequence shown here is derived from an EMBL/GenBank/DDBJ whole genome shotgun (WGS) entry which is preliminary data.</text>
</comment>
<organism evidence="1 2">
    <name type="scientific">Micromonospora parastrephiae</name>
    <dbReference type="NCBI Taxonomy" id="2806101"/>
    <lineage>
        <taxon>Bacteria</taxon>
        <taxon>Bacillati</taxon>
        <taxon>Actinomycetota</taxon>
        <taxon>Actinomycetes</taxon>
        <taxon>Micromonosporales</taxon>
        <taxon>Micromonosporaceae</taxon>
        <taxon>Micromonospora</taxon>
    </lineage>
</organism>
<dbReference type="EMBL" id="JAEVHM010000072">
    <property type="protein sequence ID" value="MBM0233276.1"/>
    <property type="molecule type" value="Genomic_DNA"/>
</dbReference>
<sequence>MIEQYRPEPPFLVIMAGYVVDFHHRNVCRRCRPDGTCPKLAEAAERLAAWRERPR</sequence>
<proteinExistence type="predicted"/>
<evidence type="ECO:0000313" key="2">
    <source>
        <dbReference type="Proteomes" id="UP000601027"/>
    </source>
</evidence>
<dbReference type="Proteomes" id="UP000601027">
    <property type="component" value="Unassembled WGS sequence"/>
</dbReference>
<name>A0ABS1XVI5_9ACTN</name>
<protein>
    <submittedName>
        <fullName evidence="1">Uncharacterized protein</fullName>
    </submittedName>
</protein>
<dbReference type="RefSeq" id="WP_203176155.1">
    <property type="nucleotide sequence ID" value="NZ_JAEVHM010000072.1"/>
</dbReference>
<gene>
    <name evidence="1" type="ORF">JNW91_16275</name>
</gene>
<evidence type="ECO:0000313" key="1">
    <source>
        <dbReference type="EMBL" id="MBM0233276.1"/>
    </source>
</evidence>